<dbReference type="EMBL" id="CP104013">
    <property type="protein sequence ID" value="UYP45726.1"/>
    <property type="molecule type" value="Genomic_DNA"/>
</dbReference>
<sequence length="96" mass="10535">MVLSFFAWANQTFGKKKKVKNMADFTLDAKGLKCPMPILKAKKVIKKMEPGQTFELIADDGGAKADVPPLLNKTGCSLVGDIKEDNGVFTFLIKKD</sequence>
<name>A0ABY6HQL7_9ARCH</name>
<dbReference type="PANTHER" id="PTHR33279">
    <property type="entry name" value="SULFUR CARRIER PROTEIN YEDF-RELATED"/>
    <property type="match status" value="1"/>
</dbReference>
<dbReference type="CDD" id="cd00291">
    <property type="entry name" value="SirA_YedF_YeeD"/>
    <property type="match status" value="1"/>
</dbReference>
<reference evidence="3" key="1">
    <citation type="submission" date="2022-09" db="EMBL/GenBank/DDBJ databases">
        <title>Actin cytoskeleton and complex cell architecture in an #Asgard archaeon.</title>
        <authorList>
            <person name="Ponce Toledo R.I."/>
            <person name="Schleper C."/>
            <person name="Rodrigues Oliveira T."/>
            <person name="Wollweber F."/>
            <person name="Xu J."/>
            <person name="Rittmann S."/>
            <person name="Klingl A."/>
            <person name="Pilhofer M."/>
        </authorList>
    </citation>
    <scope>NUCLEOTIDE SEQUENCE</scope>
    <source>
        <strain evidence="3">B-35</strain>
    </source>
</reference>
<comment type="similarity">
    <text evidence="1">Belongs to the sulfur carrier protein TusA family.</text>
</comment>
<evidence type="ECO:0000313" key="3">
    <source>
        <dbReference type="EMBL" id="UYP45726.1"/>
    </source>
</evidence>
<evidence type="ECO:0000259" key="2">
    <source>
        <dbReference type="PROSITE" id="PS01148"/>
    </source>
</evidence>
<evidence type="ECO:0000256" key="1">
    <source>
        <dbReference type="ARBA" id="ARBA00008984"/>
    </source>
</evidence>
<dbReference type="Pfam" id="PF01206">
    <property type="entry name" value="TusA"/>
    <property type="match status" value="1"/>
</dbReference>
<accession>A0ABY6HQL7</accession>
<dbReference type="InterPro" id="IPR036868">
    <property type="entry name" value="TusA-like_sf"/>
</dbReference>
<dbReference type="Gene3D" id="3.30.110.40">
    <property type="entry name" value="TusA-like domain"/>
    <property type="match status" value="1"/>
</dbReference>
<dbReference type="PROSITE" id="PS01148">
    <property type="entry name" value="UPF0033"/>
    <property type="match status" value="1"/>
</dbReference>
<evidence type="ECO:0000313" key="4">
    <source>
        <dbReference type="Proteomes" id="UP001208689"/>
    </source>
</evidence>
<proteinExistence type="inferred from homology"/>
<gene>
    <name evidence="3" type="ORF">NEF87_002011</name>
</gene>
<protein>
    <submittedName>
        <fullName evidence="3">Sulfur carrier protein TusA</fullName>
    </submittedName>
</protein>
<dbReference type="PANTHER" id="PTHR33279:SF6">
    <property type="entry name" value="SULFUR CARRIER PROTEIN YEDF-RELATED"/>
    <property type="match status" value="1"/>
</dbReference>
<feature type="domain" description="UPF0033" evidence="2">
    <location>
        <begin position="27"/>
        <end position="51"/>
    </location>
</feature>
<organism evidence="3 4">
    <name type="scientific">Candidatus Lokiarchaeum ossiferum</name>
    <dbReference type="NCBI Taxonomy" id="2951803"/>
    <lineage>
        <taxon>Archaea</taxon>
        <taxon>Promethearchaeati</taxon>
        <taxon>Promethearchaeota</taxon>
        <taxon>Promethearchaeia</taxon>
        <taxon>Promethearchaeales</taxon>
        <taxon>Promethearchaeaceae</taxon>
        <taxon>Candidatus Lokiarchaeum</taxon>
    </lineage>
</organism>
<dbReference type="SUPFAM" id="SSF64307">
    <property type="entry name" value="SirA-like"/>
    <property type="match status" value="1"/>
</dbReference>
<dbReference type="Proteomes" id="UP001208689">
    <property type="component" value="Chromosome"/>
</dbReference>
<dbReference type="InterPro" id="IPR001455">
    <property type="entry name" value="TusA-like"/>
</dbReference>
<keyword evidence="4" id="KW-1185">Reference proteome</keyword>